<reference evidence="2" key="1">
    <citation type="submission" date="2022-10" db="EMBL/GenBank/DDBJ databases">
        <title>Genome assembly of Pristionchus species.</title>
        <authorList>
            <person name="Yoshida K."/>
            <person name="Sommer R.J."/>
        </authorList>
    </citation>
    <scope>NUCLEOTIDE SEQUENCE [LARGE SCALE GENOMIC DNA]</scope>
    <source>
        <strain evidence="2">RS5460</strain>
    </source>
</reference>
<accession>A0AAN5CE29</accession>
<feature type="non-terminal residue" evidence="1">
    <location>
        <position position="74"/>
    </location>
</feature>
<name>A0AAN5CE29_9BILA</name>
<sequence>NCFAVIPQGPRMRPTRLASGYLRRGLCDNMEAHLGVRTMRHVQLVRYRYYVTPHRRDRLHGGRSPIVSSPSRDQ</sequence>
<evidence type="ECO:0000313" key="1">
    <source>
        <dbReference type="EMBL" id="GMR40202.1"/>
    </source>
</evidence>
<keyword evidence="2" id="KW-1185">Reference proteome</keyword>
<organism evidence="1 2">
    <name type="scientific">Pristionchus mayeri</name>
    <dbReference type="NCBI Taxonomy" id="1317129"/>
    <lineage>
        <taxon>Eukaryota</taxon>
        <taxon>Metazoa</taxon>
        <taxon>Ecdysozoa</taxon>
        <taxon>Nematoda</taxon>
        <taxon>Chromadorea</taxon>
        <taxon>Rhabditida</taxon>
        <taxon>Rhabditina</taxon>
        <taxon>Diplogasteromorpha</taxon>
        <taxon>Diplogasteroidea</taxon>
        <taxon>Neodiplogasteridae</taxon>
        <taxon>Pristionchus</taxon>
    </lineage>
</organism>
<gene>
    <name evidence="1" type="ORF">PMAYCL1PPCAC_10397</name>
</gene>
<proteinExistence type="predicted"/>
<evidence type="ECO:0000313" key="2">
    <source>
        <dbReference type="Proteomes" id="UP001328107"/>
    </source>
</evidence>
<dbReference type="AlphaFoldDB" id="A0AAN5CE29"/>
<dbReference type="Proteomes" id="UP001328107">
    <property type="component" value="Unassembled WGS sequence"/>
</dbReference>
<comment type="caution">
    <text evidence="1">The sequence shown here is derived from an EMBL/GenBank/DDBJ whole genome shotgun (WGS) entry which is preliminary data.</text>
</comment>
<protein>
    <submittedName>
        <fullName evidence="1">Uncharacterized protein</fullName>
    </submittedName>
</protein>
<feature type="non-terminal residue" evidence="1">
    <location>
        <position position="1"/>
    </location>
</feature>
<dbReference type="EMBL" id="BTRK01000003">
    <property type="protein sequence ID" value="GMR40202.1"/>
    <property type="molecule type" value="Genomic_DNA"/>
</dbReference>